<reference evidence="1" key="1">
    <citation type="submission" date="2020-11" db="EMBL/GenBank/DDBJ databases">
        <authorList>
            <consortium name="DOE Joint Genome Institute"/>
            <person name="Ahrendt S."/>
            <person name="Riley R."/>
            <person name="Andreopoulos W."/>
            <person name="Labutti K."/>
            <person name="Pangilinan J."/>
            <person name="Ruiz-Duenas F.J."/>
            <person name="Barrasa J.M."/>
            <person name="Sanchez-Garcia M."/>
            <person name="Camarero S."/>
            <person name="Miyauchi S."/>
            <person name="Serrano A."/>
            <person name="Linde D."/>
            <person name="Babiker R."/>
            <person name="Drula E."/>
            <person name="Ayuso-Fernandez I."/>
            <person name="Pacheco R."/>
            <person name="Padilla G."/>
            <person name="Ferreira P."/>
            <person name="Barriuso J."/>
            <person name="Kellner H."/>
            <person name="Castanera R."/>
            <person name="Alfaro M."/>
            <person name="Ramirez L."/>
            <person name="Pisabarro A.G."/>
            <person name="Kuo A."/>
            <person name="Tritt A."/>
            <person name="Lipzen A."/>
            <person name="He G."/>
            <person name="Yan M."/>
            <person name="Ng V."/>
            <person name="Cullen D."/>
            <person name="Martin F."/>
            <person name="Rosso M.-N."/>
            <person name="Henrissat B."/>
            <person name="Hibbett D."/>
            <person name="Martinez A.T."/>
            <person name="Grigoriev I.V."/>
        </authorList>
    </citation>
    <scope>NUCLEOTIDE SEQUENCE</scope>
    <source>
        <strain evidence="1">MF-IS2</strain>
    </source>
</reference>
<proteinExistence type="predicted"/>
<accession>A0A9P5X3J0</accession>
<keyword evidence="2" id="KW-1185">Reference proteome</keyword>
<evidence type="ECO:0000313" key="2">
    <source>
        <dbReference type="Proteomes" id="UP000807342"/>
    </source>
</evidence>
<name>A0A9P5X3J0_9AGAR</name>
<dbReference type="EMBL" id="MU151605">
    <property type="protein sequence ID" value="KAF9442565.1"/>
    <property type="molecule type" value="Genomic_DNA"/>
</dbReference>
<evidence type="ECO:0000313" key="1">
    <source>
        <dbReference type="EMBL" id="KAF9442565.1"/>
    </source>
</evidence>
<protein>
    <submittedName>
        <fullName evidence="1">Uncharacterized protein</fullName>
    </submittedName>
</protein>
<dbReference type="AlphaFoldDB" id="A0A9P5X3J0"/>
<dbReference type="Proteomes" id="UP000807342">
    <property type="component" value="Unassembled WGS sequence"/>
</dbReference>
<gene>
    <name evidence="1" type="ORF">P691DRAFT_779337</name>
</gene>
<comment type="caution">
    <text evidence="1">The sequence shown here is derived from an EMBL/GenBank/DDBJ whole genome shotgun (WGS) entry which is preliminary data.</text>
</comment>
<organism evidence="1 2">
    <name type="scientific">Macrolepiota fuliginosa MF-IS2</name>
    <dbReference type="NCBI Taxonomy" id="1400762"/>
    <lineage>
        <taxon>Eukaryota</taxon>
        <taxon>Fungi</taxon>
        <taxon>Dikarya</taxon>
        <taxon>Basidiomycota</taxon>
        <taxon>Agaricomycotina</taxon>
        <taxon>Agaricomycetes</taxon>
        <taxon>Agaricomycetidae</taxon>
        <taxon>Agaricales</taxon>
        <taxon>Agaricineae</taxon>
        <taxon>Agaricaceae</taxon>
        <taxon>Macrolepiota</taxon>
    </lineage>
</organism>
<sequence>MHTLILHTSHYACYEPSCIYRRLMMSSPIAYALVITRPDGRLLPATLRHFVGPATIFSSHHSPVPANALATPQRATYICIRRLERPTDSRALFPGMYSPTRLPSASLHGSFTHNINRMAMISNVSNCSNSGAPDIPWYHHRSPPLAFPPTLFYTNGPASLHNSRESRQKLRKALVCGRWRLSLRPPSPAVPPYTIYNTCCNSTQYIAVDGYTAVDDPGRVCVQFFALKPTVAI</sequence>